<name>A0A1R3KZ18_COCAP</name>
<accession>A0A1R3KZ18</accession>
<reference evidence="2 3" key="1">
    <citation type="submission" date="2013-09" db="EMBL/GenBank/DDBJ databases">
        <title>Corchorus capsularis genome sequencing.</title>
        <authorList>
            <person name="Alam M."/>
            <person name="Haque M.S."/>
            <person name="Islam M.S."/>
            <person name="Emdad E.M."/>
            <person name="Islam M.M."/>
            <person name="Ahmed B."/>
            <person name="Halim A."/>
            <person name="Hossen Q.M.M."/>
            <person name="Hossain M.Z."/>
            <person name="Ahmed R."/>
            <person name="Khan M.M."/>
            <person name="Islam R."/>
            <person name="Rashid M.M."/>
            <person name="Khan S.A."/>
            <person name="Rahman M.S."/>
            <person name="Alam M."/>
        </authorList>
    </citation>
    <scope>NUCLEOTIDE SEQUENCE [LARGE SCALE GENOMIC DNA]</scope>
    <source>
        <strain evidence="3">cv. CVL-1</strain>
        <tissue evidence="2">Whole seedling</tissue>
    </source>
</reference>
<evidence type="ECO:0000256" key="1">
    <source>
        <dbReference type="SAM" id="MobiDB-lite"/>
    </source>
</evidence>
<proteinExistence type="predicted"/>
<feature type="region of interest" description="Disordered" evidence="1">
    <location>
        <begin position="1"/>
        <end position="22"/>
    </location>
</feature>
<organism evidence="2 3">
    <name type="scientific">Corchorus capsularis</name>
    <name type="common">Jute</name>
    <dbReference type="NCBI Taxonomy" id="210143"/>
    <lineage>
        <taxon>Eukaryota</taxon>
        <taxon>Viridiplantae</taxon>
        <taxon>Streptophyta</taxon>
        <taxon>Embryophyta</taxon>
        <taxon>Tracheophyta</taxon>
        <taxon>Spermatophyta</taxon>
        <taxon>Magnoliopsida</taxon>
        <taxon>eudicotyledons</taxon>
        <taxon>Gunneridae</taxon>
        <taxon>Pentapetalae</taxon>
        <taxon>rosids</taxon>
        <taxon>malvids</taxon>
        <taxon>Malvales</taxon>
        <taxon>Malvaceae</taxon>
        <taxon>Grewioideae</taxon>
        <taxon>Apeibeae</taxon>
        <taxon>Corchorus</taxon>
    </lineage>
</organism>
<dbReference type="Gramene" id="OMP12268">
    <property type="protein sequence ID" value="OMP12268"/>
    <property type="gene ID" value="CCACVL1_00058"/>
</dbReference>
<comment type="caution">
    <text evidence="2">The sequence shown here is derived from an EMBL/GenBank/DDBJ whole genome shotgun (WGS) entry which is preliminary data.</text>
</comment>
<sequence>HPPQPMATQHQMRICYRVSDDS</sequence>
<feature type="compositionally biased region" description="Polar residues" evidence="1">
    <location>
        <begin position="1"/>
        <end position="11"/>
    </location>
</feature>
<dbReference type="EMBL" id="AWWV01000201">
    <property type="protein sequence ID" value="OMP12268.1"/>
    <property type="molecule type" value="Genomic_DNA"/>
</dbReference>
<feature type="non-terminal residue" evidence="2">
    <location>
        <position position="1"/>
    </location>
</feature>
<protein>
    <submittedName>
        <fullName evidence="2">Uncharacterized protein</fullName>
    </submittedName>
</protein>
<keyword evidence="3" id="KW-1185">Reference proteome</keyword>
<evidence type="ECO:0000313" key="2">
    <source>
        <dbReference type="EMBL" id="OMP12268.1"/>
    </source>
</evidence>
<evidence type="ECO:0000313" key="3">
    <source>
        <dbReference type="Proteomes" id="UP000188268"/>
    </source>
</evidence>
<gene>
    <name evidence="2" type="ORF">CCACVL1_00058</name>
</gene>
<dbReference type="Proteomes" id="UP000188268">
    <property type="component" value="Unassembled WGS sequence"/>
</dbReference>
<dbReference type="AlphaFoldDB" id="A0A1R3KZ18"/>